<organism evidence="1 2">
    <name type="scientific">Octopus sinensis</name>
    <name type="common">East Asian common octopus</name>
    <dbReference type="NCBI Taxonomy" id="2607531"/>
    <lineage>
        <taxon>Eukaryota</taxon>
        <taxon>Metazoa</taxon>
        <taxon>Spiralia</taxon>
        <taxon>Lophotrochozoa</taxon>
        <taxon>Mollusca</taxon>
        <taxon>Cephalopoda</taxon>
        <taxon>Coleoidea</taxon>
        <taxon>Octopodiformes</taxon>
        <taxon>Octopoda</taxon>
        <taxon>Incirrata</taxon>
        <taxon>Octopodidae</taxon>
        <taxon>Octopus</taxon>
    </lineage>
</organism>
<keyword evidence="1" id="KW-1185">Reference proteome</keyword>
<dbReference type="GO" id="GO:0005657">
    <property type="term" value="C:replication fork"/>
    <property type="evidence" value="ECO:0007669"/>
    <property type="project" value="TreeGrafter"/>
</dbReference>
<dbReference type="PANTHER" id="PTHR23274">
    <property type="entry name" value="DNA HELICASE-RELATED"/>
    <property type="match status" value="1"/>
</dbReference>
<gene>
    <name evidence="2" type="primary">LOC118762688</name>
</gene>
<evidence type="ECO:0000313" key="2">
    <source>
        <dbReference type="RefSeq" id="XP_036357557.1"/>
    </source>
</evidence>
<dbReference type="Proteomes" id="UP000515154">
    <property type="component" value="Linkage group LG3"/>
</dbReference>
<dbReference type="AlphaFoldDB" id="A0A7E6ES24"/>
<name>A0A7E6ES24_9MOLL</name>
<dbReference type="SUPFAM" id="SSF52540">
    <property type="entry name" value="P-loop containing nucleoside triphosphate hydrolases"/>
    <property type="match status" value="1"/>
</dbReference>
<evidence type="ECO:0000313" key="1">
    <source>
        <dbReference type="Proteomes" id="UP000515154"/>
    </source>
</evidence>
<dbReference type="PANTHER" id="PTHR23274:SF33">
    <property type="entry name" value="ANIMAL RPA1 DOMAIN PROTEIN"/>
    <property type="match status" value="1"/>
</dbReference>
<accession>A0A7E6ES24</accession>
<dbReference type="GO" id="GO:0006260">
    <property type="term" value="P:DNA replication"/>
    <property type="evidence" value="ECO:0007669"/>
    <property type="project" value="TreeGrafter"/>
</dbReference>
<dbReference type="RefSeq" id="XP_036357557.1">
    <property type="nucleotide sequence ID" value="XM_036501664.1"/>
</dbReference>
<dbReference type="InterPro" id="IPR027417">
    <property type="entry name" value="P-loop_NTPase"/>
</dbReference>
<reference evidence="2" key="1">
    <citation type="submission" date="2025-08" db="UniProtKB">
        <authorList>
            <consortium name="RefSeq"/>
        </authorList>
    </citation>
    <scope>IDENTIFICATION</scope>
</reference>
<proteinExistence type="predicted"/>
<dbReference type="KEGG" id="osn:118762688"/>
<sequence>MNVEVDDLNIKLLQTLPGERHIYSSIDTVLNIDEAVNYPTSQLAPQDWGTSYAASNLDLPKLCNGTRFIIKKMMPGKASGEPVFIPKILLIPSDMPFQYKRLQFSLKLSFAMSINKAQGQSLAVVCLNLVEAVFSHGQLYVGCSSIGNPNHLFIYAPQGKLCKLNKVHQIIRTVRTIIYTIYKYGLDISITYQKPFD</sequence>
<protein>
    <submittedName>
        <fullName evidence="2">Uncharacterized protein LOC118762688</fullName>
    </submittedName>
</protein>